<dbReference type="GO" id="GO:0106095">
    <property type="term" value="C:m7G(5')pppN diphosphatase complex"/>
    <property type="evidence" value="ECO:0007669"/>
    <property type="project" value="EnsemblFungi"/>
</dbReference>
<dbReference type="GO" id="GO:0005634">
    <property type="term" value="C:nucleus"/>
    <property type="evidence" value="ECO:0007669"/>
    <property type="project" value="TreeGrafter"/>
</dbReference>
<dbReference type="Proteomes" id="UP000006310">
    <property type="component" value="Chromosome 13"/>
</dbReference>
<evidence type="ECO:0000256" key="6">
    <source>
        <dbReference type="ARBA" id="ARBA00061747"/>
    </source>
</evidence>
<gene>
    <name evidence="9" type="primary">KNAG0M01030</name>
    <name evidence="9" type="ordered locus">KNAG_0M01030</name>
</gene>
<dbReference type="PANTHER" id="PTHR12978">
    <property type="entry name" value="HISTIDINE TRIAD HIT PROTEIN MEMBER"/>
    <property type="match status" value="1"/>
</dbReference>
<dbReference type="KEGG" id="kng:KNAG_0M01030"/>
<dbReference type="HOGENOM" id="CLU_041045_0_1_1"/>
<dbReference type="GO" id="GO:0007584">
    <property type="term" value="P:response to nutrient"/>
    <property type="evidence" value="ECO:0007669"/>
    <property type="project" value="EnsemblFungi"/>
</dbReference>
<dbReference type="Pfam" id="PF05652">
    <property type="entry name" value="DcpS"/>
    <property type="match status" value="1"/>
</dbReference>
<dbReference type="eggNOG" id="KOG3969">
    <property type="taxonomic scope" value="Eukaryota"/>
</dbReference>
<dbReference type="GO" id="GO:0000932">
    <property type="term" value="C:P-body"/>
    <property type="evidence" value="ECO:0007669"/>
    <property type="project" value="UniProtKB-SubCell"/>
</dbReference>
<dbReference type="PANTHER" id="PTHR12978:SF0">
    <property type="entry name" value="M7GPPPX DIPHOSPHATASE"/>
    <property type="match status" value="1"/>
</dbReference>
<dbReference type="RefSeq" id="XP_022467200.1">
    <property type="nucleotide sequence ID" value="XM_022610956.1"/>
</dbReference>
<feature type="region of interest" description="Disordered" evidence="8">
    <location>
        <begin position="58"/>
        <end position="82"/>
    </location>
</feature>
<evidence type="ECO:0000256" key="7">
    <source>
        <dbReference type="PIRSR" id="PIRSR028973-1"/>
    </source>
</evidence>
<dbReference type="GO" id="GO:0006979">
    <property type="term" value="P:response to oxidative stress"/>
    <property type="evidence" value="ECO:0007669"/>
    <property type="project" value="EnsemblFungi"/>
</dbReference>
<comment type="similarity">
    <text evidence="3">Belongs to the HIT family.</text>
</comment>
<dbReference type="GO" id="GO:0000340">
    <property type="term" value="F:RNA 7-methylguanosine cap binding"/>
    <property type="evidence" value="ECO:0007669"/>
    <property type="project" value="EnsemblFungi"/>
</dbReference>
<dbReference type="GO" id="GO:0009267">
    <property type="term" value="P:cellular response to starvation"/>
    <property type="evidence" value="ECO:0007669"/>
    <property type="project" value="EnsemblFungi"/>
</dbReference>
<dbReference type="Pfam" id="PF11969">
    <property type="entry name" value="DcpS_C"/>
    <property type="match status" value="1"/>
</dbReference>
<protein>
    <recommendedName>
        <fullName evidence="11">HIT domain-containing protein</fullName>
    </recommendedName>
</protein>
<comment type="subunit">
    <text evidence="6">Homodimer. Forms heterodimer with DCS2; the interaction inhibits the DCS1 scavenger decapping activity during post-diauxic growth.</text>
</comment>
<reference evidence="9 10" key="1">
    <citation type="journal article" date="2011" name="Proc. Natl. Acad. Sci. U.S.A.">
        <title>Evolutionary erosion of yeast sex chromosomes by mating-type switching accidents.</title>
        <authorList>
            <person name="Gordon J.L."/>
            <person name="Armisen D."/>
            <person name="Proux-Wera E."/>
            <person name="Oheigeartaigh S.S."/>
            <person name="Byrne K.P."/>
            <person name="Wolfe K.H."/>
        </authorList>
    </citation>
    <scope>NUCLEOTIDE SEQUENCE [LARGE SCALE GENOMIC DNA]</scope>
    <source>
        <strain evidence="10">ATCC MYA-139 / BCRC 22969 / CBS 8797 / CCRC 22969 / KCTC 17520 / NBRC 10181 / NCYC 3082</strain>
    </source>
</reference>
<dbReference type="FunFam" id="3.30.428.10:FF:000015">
    <property type="entry name" value="m7GpppX diphosphatase"/>
    <property type="match status" value="1"/>
</dbReference>
<sequence length="367" mass="42246">MSEDIETLLKRFQYRRVLNSNPQVKVLSLLGSIDRKDAILTFEKTHFLFEENVKRQRQQQKEQKKTTHAISEDSAAVQTCGAPPQSSSPVYYSLENEYSCLNGIEQVTQVTANDIYYWGLAVMKQELRHNPTAKVNLIWPASAVHVKKYDQQNLHLIRETPEMYMKVVKPYIDEMAAPEKLGWVYRVLYEDQDKDRVVYKEDGNFLILPDTDWDGVNIDSLYLVGIVYRDDIRSLRDLKPADKDWLIALDRRIKSVVPACYNYSVSADELKIFIHYQPSYYHFHVHILNIKNPGAAESTAIGKSVLLEDAIETLDHLGPGGYMERALTYSLNESHDLWRRGLKEESEKQLVADGVPKPPKVVNGRAE</sequence>
<evidence type="ECO:0000313" key="10">
    <source>
        <dbReference type="Proteomes" id="UP000006310"/>
    </source>
</evidence>
<dbReference type="GO" id="GO:0044692">
    <property type="term" value="F:exoribonuclease activator activity"/>
    <property type="evidence" value="ECO:0007669"/>
    <property type="project" value="EnsemblFungi"/>
</dbReference>
<dbReference type="Gene3D" id="3.30.200.40">
    <property type="entry name" value="Scavenger mRNA decapping enzyme, N-terminal domain"/>
    <property type="match status" value="1"/>
</dbReference>
<evidence type="ECO:0000256" key="5">
    <source>
        <dbReference type="ARBA" id="ARBA00022553"/>
    </source>
</evidence>
<dbReference type="OrthoDB" id="10264956at2759"/>
<evidence type="ECO:0000256" key="2">
    <source>
        <dbReference type="ARBA" id="ARBA00004556"/>
    </source>
</evidence>
<dbReference type="GO" id="GO:0016818">
    <property type="term" value="F:hydrolase activity, acting on acid anhydrides, in phosphorus-containing anhydrides"/>
    <property type="evidence" value="ECO:0007669"/>
    <property type="project" value="EnsemblFungi"/>
</dbReference>
<dbReference type="GeneID" id="34528736"/>
<name>J7SBC3_HUIN7</name>
<dbReference type="GO" id="GO:0031086">
    <property type="term" value="P:nuclear-transcribed mRNA catabolic process, deadenylation-independent decay"/>
    <property type="evidence" value="ECO:0007669"/>
    <property type="project" value="EnsemblFungi"/>
</dbReference>
<keyword evidence="4" id="KW-0963">Cytoplasm</keyword>
<evidence type="ECO:0008006" key="11">
    <source>
        <dbReference type="Google" id="ProtNLM"/>
    </source>
</evidence>
<dbReference type="SUPFAM" id="SSF54197">
    <property type="entry name" value="HIT-like"/>
    <property type="match status" value="1"/>
</dbReference>
<evidence type="ECO:0000256" key="3">
    <source>
        <dbReference type="ARBA" id="ARBA00010208"/>
    </source>
</evidence>
<dbReference type="GO" id="GO:0009408">
    <property type="term" value="P:response to heat"/>
    <property type="evidence" value="ECO:0007669"/>
    <property type="project" value="EnsemblFungi"/>
</dbReference>
<dbReference type="PIRSF" id="PIRSF028973">
    <property type="entry name" value="Scavenger_mRNA_decap_enz"/>
    <property type="match status" value="1"/>
</dbReference>
<evidence type="ECO:0000256" key="4">
    <source>
        <dbReference type="ARBA" id="ARBA00022490"/>
    </source>
</evidence>
<evidence type="ECO:0000256" key="1">
    <source>
        <dbReference type="ARBA" id="ARBA00004201"/>
    </source>
</evidence>
<evidence type="ECO:0000256" key="8">
    <source>
        <dbReference type="SAM" id="MobiDB-lite"/>
    </source>
</evidence>
<accession>J7SBC3</accession>
<keyword evidence="10" id="KW-1185">Reference proteome</keyword>
<dbReference type="GO" id="GO:0046982">
    <property type="term" value="F:protein heterodimerization activity"/>
    <property type="evidence" value="ECO:0007669"/>
    <property type="project" value="EnsemblFungi"/>
</dbReference>
<organism evidence="9 10">
    <name type="scientific">Huiozyma naganishii (strain ATCC MYA-139 / BCRC 22969 / CBS 8797 / KCTC 17520 / NBRC 10181 / NCYC 3082 / Yp74L-3)</name>
    <name type="common">Yeast</name>
    <name type="synonym">Kazachstania naganishii</name>
    <dbReference type="NCBI Taxonomy" id="1071383"/>
    <lineage>
        <taxon>Eukaryota</taxon>
        <taxon>Fungi</taxon>
        <taxon>Dikarya</taxon>
        <taxon>Ascomycota</taxon>
        <taxon>Saccharomycotina</taxon>
        <taxon>Saccharomycetes</taxon>
        <taxon>Saccharomycetales</taxon>
        <taxon>Saccharomycetaceae</taxon>
        <taxon>Huiozyma</taxon>
    </lineage>
</organism>
<dbReference type="GO" id="GO:0006970">
    <property type="term" value="P:response to osmotic stress"/>
    <property type="evidence" value="ECO:0007669"/>
    <property type="project" value="EnsemblFungi"/>
</dbReference>
<reference evidence="10" key="2">
    <citation type="submission" date="2012-08" db="EMBL/GenBank/DDBJ databases">
        <title>Genome sequence of Kazachstania naganishii.</title>
        <authorList>
            <person name="Gordon J.L."/>
            <person name="Armisen D."/>
            <person name="Proux-Wera E."/>
            <person name="OhEigeartaigh S.S."/>
            <person name="Byrne K.P."/>
            <person name="Wolfe K.H."/>
        </authorList>
    </citation>
    <scope>NUCLEOTIDE SEQUENCE [LARGE SCALE GENOMIC DNA]</scope>
    <source>
        <strain evidence="10">ATCC MYA-139 / BCRC 22969 / CBS 8797 / CCRC 22969 / KCTC 17520 / NBRC 10181 / NCYC 3082</strain>
    </source>
</reference>
<dbReference type="InterPro" id="IPR008594">
    <property type="entry name" value="DcpS/DCS2"/>
</dbReference>
<dbReference type="GO" id="GO:0042803">
    <property type="term" value="F:protein homodimerization activity"/>
    <property type="evidence" value="ECO:0007669"/>
    <property type="project" value="EnsemblFungi"/>
</dbReference>
<dbReference type="SUPFAM" id="SSF102860">
    <property type="entry name" value="mRNA decapping enzyme DcpS N-terminal domain"/>
    <property type="match status" value="1"/>
</dbReference>
<dbReference type="InterPro" id="IPR011145">
    <property type="entry name" value="Scavenger_mRNA_decap_enz_N"/>
</dbReference>
<dbReference type="AlphaFoldDB" id="J7SBC3"/>
<dbReference type="EMBL" id="HE978326">
    <property type="protein sequence ID" value="CCK72956.1"/>
    <property type="molecule type" value="Genomic_DNA"/>
</dbReference>
<dbReference type="OMA" id="PNTKWDG"/>
<comment type="subcellular location">
    <subcellularLocation>
        <location evidence="1">Cytoplasm</location>
        <location evidence="1">P-body</location>
    </subcellularLocation>
    <subcellularLocation>
        <location evidence="2">Cytoplasm</location>
        <location evidence="2">Perinuclear region</location>
    </subcellularLocation>
</comment>
<proteinExistence type="inferred from homology"/>
<dbReference type="FunFam" id="3.30.200.40:FF:000002">
    <property type="entry name" value="m7GpppX diphosphatase"/>
    <property type="match status" value="1"/>
</dbReference>
<dbReference type="InterPro" id="IPR036265">
    <property type="entry name" value="HIT-like_sf"/>
</dbReference>
<dbReference type="GO" id="GO:0048471">
    <property type="term" value="C:perinuclear region of cytoplasm"/>
    <property type="evidence" value="ECO:0007669"/>
    <property type="project" value="UniProtKB-SubCell"/>
</dbReference>
<keyword evidence="5" id="KW-0597">Phosphoprotein</keyword>
<evidence type="ECO:0000313" key="9">
    <source>
        <dbReference type="EMBL" id="CCK72956.1"/>
    </source>
</evidence>
<feature type="active site" description="Nucleophile" evidence="7">
    <location>
        <position position="284"/>
    </location>
</feature>
<dbReference type="GO" id="GO:0000290">
    <property type="term" value="P:deadenylation-dependent decapping of nuclear-transcribed mRNA"/>
    <property type="evidence" value="ECO:0007669"/>
    <property type="project" value="EnsemblFungi"/>
</dbReference>
<dbReference type="Gene3D" id="3.30.428.10">
    <property type="entry name" value="HIT-like"/>
    <property type="match status" value="1"/>
</dbReference>